<name>A0A158EJL2_9BURK</name>
<dbReference type="AlphaFoldDB" id="A0A158EJL2"/>
<accession>A0A158EJL2</accession>
<evidence type="ECO:0000313" key="2">
    <source>
        <dbReference type="EMBL" id="SAL07072.1"/>
    </source>
</evidence>
<evidence type="ECO:0000256" key="1">
    <source>
        <dbReference type="SAM" id="MobiDB-lite"/>
    </source>
</evidence>
<protein>
    <submittedName>
        <fullName evidence="2">Uncharacterized protein</fullName>
    </submittedName>
</protein>
<feature type="region of interest" description="Disordered" evidence="1">
    <location>
        <begin position="1"/>
        <end position="44"/>
    </location>
</feature>
<reference evidence="2" key="1">
    <citation type="submission" date="2016-01" db="EMBL/GenBank/DDBJ databases">
        <authorList>
            <person name="Peeters C."/>
        </authorList>
    </citation>
    <scope>NUCLEOTIDE SEQUENCE</scope>
    <source>
        <strain evidence="2">LMG 29321</strain>
    </source>
</reference>
<organism evidence="2 3">
    <name type="scientific">Caballeronia calidae</name>
    <dbReference type="NCBI Taxonomy" id="1777139"/>
    <lineage>
        <taxon>Bacteria</taxon>
        <taxon>Pseudomonadati</taxon>
        <taxon>Pseudomonadota</taxon>
        <taxon>Betaproteobacteria</taxon>
        <taxon>Burkholderiales</taxon>
        <taxon>Burkholderiaceae</taxon>
        <taxon>Caballeronia</taxon>
    </lineage>
</organism>
<dbReference type="EMBL" id="FCOX02000163">
    <property type="protein sequence ID" value="SAL07072.1"/>
    <property type="molecule type" value="Genomic_DNA"/>
</dbReference>
<proteinExistence type="predicted"/>
<feature type="compositionally biased region" description="Low complexity" evidence="1">
    <location>
        <begin position="16"/>
        <end position="26"/>
    </location>
</feature>
<feature type="compositionally biased region" description="Polar residues" evidence="1">
    <location>
        <begin position="1"/>
        <end position="15"/>
    </location>
</feature>
<dbReference type="Proteomes" id="UP000071859">
    <property type="component" value="Unassembled WGS sequence"/>
</dbReference>
<sequence length="462" mass="51056">MMKINHSSSCPRTCLSSHAPTSSTSSQKHRKSSLNSTPLGPLRISREPWGAKAKRQAFVNSVARLSESAGRVAQLQKQRTQTALQAQVAQQRAELSEVLRSGDASRISGLDKRFGKLSKVRKDHIISKLLKGSGEEAFILKGNAAAIRAYGNFISNHVNLEKIDNDAAPVRLLGTNLFEKNWRADEFAAYMDVVGVVCDKTPTIARSRLLESVLRGRRAAASDGPLSWKFAGCNGDVEMLERYASFFKRFGQHLDPQSATLLLKESNMMLTSWKGSMGASAEAVSAYGKAISSYHQACGMPVAAASLENRAWLEPLLKKTCRHLLSSLKRWQAQEIRQHSKLLVQQAKKGQAVWGQRIDDALLPNSDILRDAFRQASTIKDYKVLGAYIALLDQMAPYLPLDAKKGLLTKLREAQGTVFCGLVLKNSQAYEQFKINDAALFGQFKKLKETLKSQYVPTTEAE</sequence>
<keyword evidence="3" id="KW-1185">Reference proteome</keyword>
<gene>
    <name evidence="2" type="ORF">AWB78_08402</name>
</gene>
<comment type="caution">
    <text evidence="2">The sequence shown here is derived from an EMBL/GenBank/DDBJ whole genome shotgun (WGS) entry which is preliminary data.</text>
</comment>
<evidence type="ECO:0000313" key="3">
    <source>
        <dbReference type="Proteomes" id="UP000071859"/>
    </source>
</evidence>